<sequence length="600" mass="68210">MPPEVASIETASVDRLILKRRRFVRELRANAPVRELRIAVLGGTTTNEVVDFLEIHLLVNGFNPIFYQSEFGRFYEDAVYDTARLAAFRPELVYVHTCYRNITSFPPLPSTEEDHRREVDKELERFRQIWQALNDQIGCQIIQNNFELPPISLMGNMDAVVSGGRTRFLLDLNAAFAAEARQNPRLLIQDIQTIASRVGLPRWFDWDRWFSYKILYTPEGNLAIARSLNAMIKSMYGMAKKVLVLDLDNTLWGGVIGDDGVDKIQIGRETPLAEAYTAFQQYCLDQRKRGVLLAVCSKNNDETARGGFSHPDSVLKLEHFSAFKANWEPKHENLLHIARDLNLGVDSFVFVDDNPAERHIVAAQIPGVAVPDVGSDVSRFIPIIDAGRYFEPISLSKEDFERAAMYANRAELTALESKFEDYGAYLDSMEMEAEIDSFHNVYLERISQLTNKTNQYNLTTRRCTLAEMESFQSDPAYVTLYGRLKDKFGDNGLVTVILGRKKDDELHLDLWLMSCRVLKRDMELAMLDTLVRRARAIGTSRLVGYYIPTKKNGMVADHYESLGFKPLSEATPEGATTWVLELGQYTPRNTHIAVIGRGHD</sequence>
<dbReference type="NCBIfam" id="TIGR01681">
    <property type="entry name" value="HAD-SF-IIIC"/>
    <property type="match status" value="1"/>
</dbReference>
<dbReference type="Gene3D" id="3.40.50.1000">
    <property type="entry name" value="HAD superfamily/HAD-like"/>
    <property type="match status" value="1"/>
</dbReference>
<dbReference type="Gene3D" id="3.40.50.1110">
    <property type="entry name" value="SGNH hydrolase"/>
    <property type="match status" value="1"/>
</dbReference>
<comment type="caution">
    <text evidence="1">The sequence shown here is derived from an EMBL/GenBank/DDBJ whole genome shotgun (WGS) entry which is preliminary data.</text>
</comment>
<name>A0A7W7ZH88_9BACT</name>
<dbReference type="Proteomes" id="UP000540989">
    <property type="component" value="Unassembled WGS sequence"/>
</dbReference>
<evidence type="ECO:0000313" key="2">
    <source>
        <dbReference type="Proteomes" id="UP000540989"/>
    </source>
</evidence>
<dbReference type="InterPro" id="IPR036412">
    <property type="entry name" value="HAD-like_sf"/>
</dbReference>
<reference evidence="1 2" key="1">
    <citation type="submission" date="2020-08" db="EMBL/GenBank/DDBJ databases">
        <title>Genomic Encyclopedia of Type Strains, Phase IV (KMG-V): Genome sequencing to study the core and pangenomes of soil and plant-associated prokaryotes.</title>
        <authorList>
            <person name="Whitman W."/>
        </authorList>
    </citation>
    <scope>NUCLEOTIDE SEQUENCE [LARGE SCALE GENOMIC DNA]</scope>
    <source>
        <strain evidence="1 2">M8UP14</strain>
    </source>
</reference>
<dbReference type="NCBIfam" id="TIGR01686">
    <property type="entry name" value="FkbH"/>
    <property type="match status" value="1"/>
</dbReference>
<accession>A0A7W7ZH88</accession>
<dbReference type="InterPro" id="IPR010033">
    <property type="entry name" value="HAD_SF_ppase_IIIC"/>
</dbReference>
<dbReference type="InterPro" id="IPR036514">
    <property type="entry name" value="SGNH_hydro_sf"/>
</dbReference>
<dbReference type="EMBL" id="JACHIP010000007">
    <property type="protein sequence ID" value="MBB5059904.1"/>
    <property type="molecule type" value="Genomic_DNA"/>
</dbReference>
<dbReference type="RefSeq" id="WP_184221823.1">
    <property type="nucleotide sequence ID" value="NZ_JACHIP010000007.1"/>
</dbReference>
<gene>
    <name evidence="1" type="ORF">HDF16_004633</name>
</gene>
<dbReference type="GO" id="GO:0016788">
    <property type="term" value="F:hydrolase activity, acting on ester bonds"/>
    <property type="evidence" value="ECO:0007669"/>
    <property type="project" value="UniProtKB-ARBA"/>
</dbReference>
<dbReference type="InterPro" id="IPR023214">
    <property type="entry name" value="HAD_sf"/>
</dbReference>
<keyword evidence="2" id="KW-1185">Reference proteome</keyword>
<proteinExistence type="predicted"/>
<protein>
    <submittedName>
        <fullName evidence="1">FkbH-like protein</fullName>
    </submittedName>
</protein>
<dbReference type="SUPFAM" id="SSF56784">
    <property type="entry name" value="HAD-like"/>
    <property type="match status" value="1"/>
</dbReference>
<dbReference type="InterPro" id="IPR010037">
    <property type="entry name" value="FkbH_domain"/>
</dbReference>
<evidence type="ECO:0000313" key="1">
    <source>
        <dbReference type="EMBL" id="MBB5059904.1"/>
    </source>
</evidence>
<dbReference type="AlphaFoldDB" id="A0A7W7ZH88"/>
<organism evidence="1 2">
    <name type="scientific">Granulicella aggregans</name>
    <dbReference type="NCBI Taxonomy" id="474949"/>
    <lineage>
        <taxon>Bacteria</taxon>
        <taxon>Pseudomonadati</taxon>
        <taxon>Acidobacteriota</taxon>
        <taxon>Terriglobia</taxon>
        <taxon>Terriglobales</taxon>
        <taxon>Acidobacteriaceae</taxon>
        <taxon>Granulicella</taxon>
    </lineage>
</organism>